<evidence type="ECO:0000313" key="3">
    <source>
        <dbReference type="Proteomes" id="UP001642260"/>
    </source>
</evidence>
<name>A0ABC8IZE0_ERUVS</name>
<comment type="caution">
    <text evidence="2">The sequence shown here is derived from an EMBL/GenBank/DDBJ whole genome shotgun (WGS) entry which is preliminary data.</text>
</comment>
<sequence>MQVLMKYRERRYGLILHLRRAMFVAPRFTAHMHGKEISVKVARCKTRVAGDAKIANLTDWSILVMDPKPPFENNGRGKCVDGTSGDNVTVHS</sequence>
<organism evidence="2 3">
    <name type="scientific">Eruca vesicaria subsp. sativa</name>
    <name type="common">Garden rocket</name>
    <name type="synonym">Eruca sativa</name>
    <dbReference type="NCBI Taxonomy" id="29727"/>
    <lineage>
        <taxon>Eukaryota</taxon>
        <taxon>Viridiplantae</taxon>
        <taxon>Streptophyta</taxon>
        <taxon>Embryophyta</taxon>
        <taxon>Tracheophyta</taxon>
        <taxon>Spermatophyta</taxon>
        <taxon>Magnoliopsida</taxon>
        <taxon>eudicotyledons</taxon>
        <taxon>Gunneridae</taxon>
        <taxon>Pentapetalae</taxon>
        <taxon>rosids</taxon>
        <taxon>malvids</taxon>
        <taxon>Brassicales</taxon>
        <taxon>Brassicaceae</taxon>
        <taxon>Brassiceae</taxon>
        <taxon>Eruca</taxon>
    </lineage>
</organism>
<evidence type="ECO:0000313" key="2">
    <source>
        <dbReference type="EMBL" id="CAH8306514.1"/>
    </source>
</evidence>
<evidence type="ECO:0000256" key="1">
    <source>
        <dbReference type="SAM" id="MobiDB-lite"/>
    </source>
</evidence>
<keyword evidence="3" id="KW-1185">Reference proteome</keyword>
<dbReference type="AlphaFoldDB" id="A0ABC8IZE0"/>
<feature type="region of interest" description="Disordered" evidence="1">
    <location>
        <begin position="72"/>
        <end position="92"/>
    </location>
</feature>
<dbReference type="Proteomes" id="UP001642260">
    <property type="component" value="Unassembled WGS sequence"/>
</dbReference>
<gene>
    <name evidence="2" type="ORF">ERUC_LOCUS4641</name>
</gene>
<protein>
    <submittedName>
        <fullName evidence="2">Uncharacterized protein</fullName>
    </submittedName>
</protein>
<accession>A0ABC8IZE0</accession>
<proteinExistence type="predicted"/>
<dbReference type="EMBL" id="CAKOAT010065489">
    <property type="protein sequence ID" value="CAH8306514.1"/>
    <property type="molecule type" value="Genomic_DNA"/>
</dbReference>
<reference evidence="2 3" key="1">
    <citation type="submission" date="2022-03" db="EMBL/GenBank/DDBJ databases">
        <authorList>
            <person name="Macdonald S."/>
            <person name="Ahmed S."/>
            <person name="Newling K."/>
        </authorList>
    </citation>
    <scope>NUCLEOTIDE SEQUENCE [LARGE SCALE GENOMIC DNA]</scope>
</reference>